<dbReference type="InterPro" id="IPR036610">
    <property type="entry name" value="PEBP-like_sf"/>
</dbReference>
<dbReference type="NCBIfam" id="TIGR00481">
    <property type="entry name" value="YbhB/YbcL family Raf kinase inhibitor-like protein"/>
    <property type="match status" value="1"/>
</dbReference>
<dbReference type="eggNOG" id="COG1881">
    <property type="taxonomic scope" value="Bacteria"/>
</dbReference>
<dbReference type="InterPro" id="IPR008914">
    <property type="entry name" value="PEBP"/>
</dbReference>
<dbReference type="PANTHER" id="PTHR30289">
    <property type="entry name" value="UNCHARACTERIZED PROTEIN YBCL-RELATED"/>
    <property type="match status" value="1"/>
</dbReference>
<dbReference type="Proteomes" id="UP000003053">
    <property type="component" value="Unassembled WGS sequence"/>
</dbReference>
<feature type="chain" id="PRO_5002666857" description="Phospholipid-binding protein" evidence="1">
    <location>
        <begin position="21"/>
        <end position="186"/>
    </location>
</feature>
<dbReference type="AlphaFoldDB" id="A4C155"/>
<dbReference type="STRING" id="313594.PI23P_11012"/>
<protein>
    <recommendedName>
        <fullName evidence="4">Phospholipid-binding protein</fullName>
    </recommendedName>
</protein>
<gene>
    <name evidence="2" type="ORF">PI23P_11012</name>
</gene>
<dbReference type="InterPro" id="IPR005247">
    <property type="entry name" value="YbhB_YbcL/LppC-like"/>
</dbReference>
<keyword evidence="3" id="KW-1185">Reference proteome</keyword>
<reference evidence="2 3" key="1">
    <citation type="submission" date="2006-02" db="EMBL/GenBank/DDBJ databases">
        <authorList>
            <person name="Murray A."/>
            <person name="Staley J."/>
            <person name="Ferriera S."/>
            <person name="Johnson J."/>
            <person name="Kravitz S."/>
            <person name="Halpern A."/>
            <person name="Remington K."/>
            <person name="Beeson K."/>
            <person name="Tran B."/>
            <person name="Rogers Y.-H."/>
            <person name="Friedman R."/>
            <person name="Venter J.C."/>
        </authorList>
    </citation>
    <scope>NUCLEOTIDE SEQUENCE [LARGE SCALE GENOMIC DNA]</scope>
    <source>
        <strain evidence="2 3">23-P</strain>
    </source>
</reference>
<evidence type="ECO:0000313" key="2">
    <source>
        <dbReference type="EMBL" id="EAR11858.1"/>
    </source>
</evidence>
<organism evidence="2 3">
    <name type="scientific">Polaribacter irgensii 23-P</name>
    <dbReference type="NCBI Taxonomy" id="313594"/>
    <lineage>
        <taxon>Bacteria</taxon>
        <taxon>Pseudomonadati</taxon>
        <taxon>Bacteroidota</taxon>
        <taxon>Flavobacteriia</taxon>
        <taxon>Flavobacteriales</taxon>
        <taxon>Flavobacteriaceae</taxon>
    </lineage>
</organism>
<evidence type="ECO:0008006" key="4">
    <source>
        <dbReference type="Google" id="ProtNLM"/>
    </source>
</evidence>
<feature type="signal peptide" evidence="1">
    <location>
        <begin position="1"/>
        <end position="20"/>
    </location>
</feature>
<dbReference type="RefSeq" id="WP_004570818.1">
    <property type="nucleotide sequence ID" value="NZ_CH724148.1"/>
</dbReference>
<comment type="caution">
    <text evidence="2">The sequence shown here is derived from an EMBL/GenBank/DDBJ whole genome shotgun (WGS) entry which is preliminary data.</text>
</comment>
<dbReference type="EMBL" id="AAOG01000003">
    <property type="protein sequence ID" value="EAR11858.1"/>
    <property type="molecule type" value="Genomic_DNA"/>
</dbReference>
<dbReference type="Gene3D" id="3.90.280.10">
    <property type="entry name" value="PEBP-like"/>
    <property type="match status" value="1"/>
</dbReference>
<dbReference type="PANTHER" id="PTHR30289:SF1">
    <property type="entry name" value="PEBP (PHOSPHATIDYLETHANOLAMINE-BINDING PROTEIN) FAMILY PROTEIN"/>
    <property type="match status" value="1"/>
</dbReference>
<dbReference type="SUPFAM" id="SSF49777">
    <property type="entry name" value="PEBP-like"/>
    <property type="match status" value="1"/>
</dbReference>
<proteinExistence type="predicted"/>
<dbReference type="CDD" id="cd00865">
    <property type="entry name" value="PEBP_bact_arch"/>
    <property type="match status" value="1"/>
</dbReference>
<dbReference type="OrthoDB" id="9797506at2"/>
<accession>A4C155</accession>
<evidence type="ECO:0000313" key="3">
    <source>
        <dbReference type="Proteomes" id="UP000003053"/>
    </source>
</evidence>
<dbReference type="HOGENOM" id="CLU_083918_2_0_10"/>
<name>A4C155_9FLAO</name>
<dbReference type="Pfam" id="PF01161">
    <property type="entry name" value="PBP"/>
    <property type="match status" value="1"/>
</dbReference>
<keyword evidence="1" id="KW-0732">Signal</keyword>
<sequence>MIKSISILAVLITFSSAVLGQQTFTLSSTDLGGQATTNEEFNSFGCTGKNQSPQLSWKNAPEGTKSFAVTMYDLDAPTGSGWWHWVVFDIPASTSELISGAGNTKLNLTPEGVIQSITDYGIHGYGGPCPPKGHGLHQYIITVYALKTDKLGLNESTNPAVVGYYLWNNTLAKASIVTYYQKSKEQ</sequence>
<evidence type="ECO:0000256" key="1">
    <source>
        <dbReference type="SAM" id="SignalP"/>
    </source>
</evidence>